<proteinExistence type="predicted"/>
<sequence>MKAAILYAPGTTPKYGDFADPIVQNDNHLLINVKAAAVKNLDKGIASGQHYSSGAHTQEPRTLGMDGVGVLADGTRVYGFGVTGMIAEKGIIDKRRMVKIPAGLDDITAAALPNAVMGAGAAIHYRAKLQPGEVVLINGATGVTGMVAVQLAKHYGAKKVIVTGRNAESLHKLLSLGADEIISLKQDDEQIIKQVKELHAATPIDVVIDYIWGHPAELVLAALQGTGSTTHKVRYVTVGAMAGDKISLSSGTLRSSDIEISGSGLGSVNADDMKRLFTEMVPEMFQLAADGKLKIETETLELKDIETAWDKEIPSGKRLVILI</sequence>
<dbReference type="InterPro" id="IPR013149">
    <property type="entry name" value="ADH-like_C"/>
</dbReference>
<protein>
    <submittedName>
        <fullName evidence="2">NADPH:quinone reductase</fullName>
    </submittedName>
</protein>
<evidence type="ECO:0000313" key="2">
    <source>
        <dbReference type="EMBL" id="SDR91148.1"/>
    </source>
</evidence>
<dbReference type="InterPro" id="IPR011032">
    <property type="entry name" value="GroES-like_sf"/>
</dbReference>
<dbReference type="SUPFAM" id="SSF50129">
    <property type="entry name" value="GroES-like"/>
    <property type="match status" value="1"/>
</dbReference>
<dbReference type="Gene3D" id="3.40.50.720">
    <property type="entry name" value="NAD(P)-binding Rossmann-like Domain"/>
    <property type="match status" value="1"/>
</dbReference>
<dbReference type="STRING" id="652787.SAMN05216490_0182"/>
<organism evidence="2 3">
    <name type="scientific">Mucilaginibacter mallensis</name>
    <dbReference type="NCBI Taxonomy" id="652787"/>
    <lineage>
        <taxon>Bacteria</taxon>
        <taxon>Pseudomonadati</taxon>
        <taxon>Bacteroidota</taxon>
        <taxon>Sphingobacteriia</taxon>
        <taxon>Sphingobacteriales</taxon>
        <taxon>Sphingobacteriaceae</taxon>
        <taxon>Mucilaginibacter</taxon>
    </lineage>
</organism>
<name>A0A1H1MWZ7_MUCMA</name>
<dbReference type="PANTHER" id="PTHR43677:SF11">
    <property type="entry name" value="ZINC-CONTAINING ALCOHOL DEHYDROGENASE"/>
    <property type="match status" value="1"/>
</dbReference>
<dbReference type="RefSeq" id="WP_091367817.1">
    <property type="nucleotide sequence ID" value="NZ_LT629740.1"/>
</dbReference>
<evidence type="ECO:0000259" key="1">
    <source>
        <dbReference type="SMART" id="SM00829"/>
    </source>
</evidence>
<accession>A0A1H1MWZ7</accession>
<dbReference type="SMART" id="SM00829">
    <property type="entry name" value="PKS_ER"/>
    <property type="match status" value="1"/>
</dbReference>
<dbReference type="Proteomes" id="UP000199679">
    <property type="component" value="Chromosome I"/>
</dbReference>
<dbReference type="Gene3D" id="3.90.180.10">
    <property type="entry name" value="Medium-chain alcohol dehydrogenases, catalytic domain"/>
    <property type="match status" value="1"/>
</dbReference>
<dbReference type="InterPro" id="IPR036291">
    <property type="entry name" value="NAD(P)-bd_dom_sf"/>
</dbReference>
<dbReference type="PANTHER" id="PTHR43677">
    <property type="entry name" value="SHORT-CHAIN DEHYDROGENASE/REDUCTASE"/>
    <property type="match status" value="1"/>
</dbReference>
<dbReference type="GO" id="GO:0016491">
    <property type="term" value="F:oxidoreductase activity"/>
    <property type="evidence" value="ECO:0007669"/>
    <property type="project" value="InterPro"/>
</dbReference>
<dbReference type="AlphaFoldDB" id="A0A1H1MWZ7"/>
<reference evidence="2 3" key="1">
    <citation type="submission" date="2016-10" db="EMBL/GenBank/DDBJ databases">
        <authorList>
            <person name="de Groot N.N."/>
        </authorList>
    </citation>
    <scope>NUCLEOTIDE SEQUENCE [LARGE SCALE GENOMIC DNA]</scope>
    <source>
        <strain evidence="2 3">MP1X4</strain>
    </source>
</reference>
<feature type="domain" description="Enoyl reductase (ER)" evidence="1">
    <location>
        <begin position="10"/>
        <end position="321"/>
    </location>
</feature>
<dbReference type="InterPro" id="IPR051397">
    <property type="entry name" value="Zn-ADH-like_protein"/>
</dbReference>
<dbReference type="EMBL" id="LT629740">
    <property type="protein sequence ID" value="SDR91148.1"/>
    <property type="molecule type" value="Genomic_DNA"/>
</dbReference>
<keyword evidence="3" id="KW-1185">Reference proteome</keyword>
<gene>
    <name evidence="2" type="ORF">SAMN05216490_0182</name>
</gene>
<dbReference type="OrthoDB" id="9787435at2"/>
<dbReference type="SUPFAM" id="SSF51735">
    <property type="entry name" value="NAD(P)-binding Rossmann-fold domains"/>
    <property type="match status" value="1"/>
</dbReference>
<dbReference type="Pfam" id="PF00107">
    <property type="entry name" value="ADH_zinc_N"/>
    <property type="match status" value="1"/>
</dbReference>
<dbReference type="InterPro" id="IPR020843">
    <property type="entry name" value="ER"/>
</dbReference>
<evidence type="ECO:0000313" key="3">
    <source>
        <dbReference type="Proteomes" id="UP000199679"/>
    </source>
</evidence>